<dbReference type="FunFam" id="3.40.50.720:FF:000084">
    <property type="entry name" value="Short-chain dehydrogenase reductase"/>
    <property type="match status" value="1"/>
</dbReference>
<sequence length="253" mass="27187">MSSQRVIITGGSGDIGCAMGARLFRDGFSVTLLDLKAPSEVSDDVKALMALSQDGHDCLYRQVDVTNRARVDEVLSECEKDLVAVLANAGIVKSEPFLDISETYWNQHLNANLTGVFHTLQSAARIFVKNKRPGQIIITGSWVGTVPWPEIAAYSATKAAVEMLAKSAARELAEHKVRVNVIAPGIVNAGLARHQLNTEPQYAARVAKVIPLKELQTAEQVADIASFLCSKSGDYLTGSTILADGGASLFQFD</sequence>
<dbReference type="AlphaFoldDB" id="A0A6J5YPF7"/>
<protein>
    <submittedName>
        <fullName evidence="3">Unannotated protein</fullName>
    </submittedName>
</protein>
<evidence type="ECO:0000256" key="1">
    <source>
        <dbReference type="ARBA" id="ARBA00006484"/>
    </source>
</evidence>
<evidence type="ECO:0000256" key="2">
    <source>
        <dbReference type="ARBA" id="ARBA00023002"/>
    </source>
</evidence>
<keyword evidence="2" id="KW-0560">Oxidoreductase</keyword>
<gene>
    <name evidence="3" type="ORF">UFOPK3820_00273</name>
</gene>
<reference evidence="3" key="1">
    <citation type="submission" date="2020-05" db="EMBL/GenBank/DDBJ databases">
        <authorList>
            <person name="Chiriac C."/>
            <person name="Salcher M."/>
            <person name="Ghai R."/>
            <person name="Kavagutti S V."/>
        </authorList>
    </citation>
    <scope>NUCLEOTIDE SEQUENCE</scope>
</reference>
<dbReference type="SUPFAM" id="SSF51735">
    <property type="entry name" value="NAD(P)-binding Rossmann-fold domains"/>
    <property type="match status" value="1"/>
</dbReference>
<dbReference type="InterPro" id="IPR020904">
    <property type="entry name" value="Sc_DH/Rdtase_CS"/>
</dbReference>
<dbReference type="CDD" id="cd05233">
    <property type="entry name" value="SDR_c"/>
    <property type="match status" value="1"/>
</dbReference>
<dbReference type="PRINTS" id="PR00081">
    <property type="entry name" value="GDHRDH"/>
</dbReference>
<dbReference type="InterPro" id="IPR036291">
    <property type="entry name" value="NAD(P)-bd_dom_sf"/>
</dbReference>
<comment type="similarity">
    <text evidence="1">Belongs to the short-chain dehydrogenases/reductases (SDR) family.</text>
</comment>
<dbReference type="InterPro" id="IPR002347">
    <property type="entry name" value="SDR_fam"/>
</dbReference>
<evidence type="ECO:0000313" key="3">
    <source>
        <dbReference type="EMBL" id="CAB4332171.1"/>
    </source>
</evidence>
<accession>A0A6J5YPF7</accession>
<dbReference type="PANTHER" id="PTHR24321:SF8">
    <property type="entry name" value="ESTRADIOL 17-BETA-DEHYDROGENASE 8-RELATED"/>
    <property type="match status" value="1"/>
</dbReference>
<organism evidence="3">
    <name type="scientific">freshwater metagenome</name>
    <dbReference type="NCBI Taxonomy" id="449393"/>
    <lineage>
        <taxon>unclassified sequences</taxon>
        <taxon>metagenomes</taxon>
        <taxon>ecological metagenomes</taxon>
    </lineage>
</organism>
<dbReference type="PROSITE" id="PS00061">
    <property type="entry name" value="ADH_SHORT"/>
    <property type="match status" value="1"/>
</dbReference>
<dbReference type="PANTHER" id="PTHR24321">
    <property type="entry name" value="DEHYDROGENASES, SHORT CHAIN"/>
    <property type="match status" value="1"/>
</dbReference>
<dbReference type="Gene3D" id="3.40.50.720">
    <property type="entry name" value="NAD(P)-binding Rossmann-like Domain"/>
    <property type="match status" value="1"/>
</dbReference>
<proteinExistence type="inferred from homology"/>
<name>A0A6J5YPF7_9ZZZZ</name>
<dbReference type="GO" id="GO:0016491">
    <property type="term" value="F:oxidoreductase activity"/>
    <property type="evidence" value="ECO:0007669"/>
    <property type="project" value="UniProtKB-KW"/>
</dbReference>
<dbReference type="EMBL" id="CAESAB010000006">
    <property type="protein sequence ID" value="CAB4332171.1"/>
    <property type="molecule type" value="Genomic_DNA"/>
</dbReference>
<dbReference type="Pfam" id="PF13561">
    <property type="entry name" value="adh_short_C2"/>
    <property type="match status" value="1"/>
</dbReference>